<evidence type="ECO:0000313" key="4">
    <source>
        <dbReference type="EMBL" id="AXI29484.1"/>
    </source>
</evidence>
<feature type="domain" description="HTH cro/C1-type" evidence="3">
    <location>
        <begin position="6"/>
        <end position="60"/>
    </location>
</feature>
<evidence type="ECO:0000256" key="1">
    <source>
        <dbReference type="ARBA" id="ARBA00023125"/>
    </source>
</evidence>
<dbReference type="RefSeq" id="WP_114895500.1">
    <property type="nucleotide sequence ID" value="NZ_CP022674.1"/>
</dbReference>
<dbReference type="SUPFAM" id="SSF47413">
    <property type="entry name" value="lambda repressor-like DNA-binding domains"/>
    <property type="match status" value="1"/>
</dbReference>
<sequence>MLGKRIAKLRKEKGLSQYELAERLGFSRGKLANYEQGSRQPDYDTLQLIATYFDVSTDYLLGKSDTPSPSATNNNINNALTEKDEKDIAKRVEKIKEDLSNDDGYMLMGEPMSEEAKESILDAMEYAIRQATRINKKYIPKKHRDNQE</sequence>
<dbReference type="SMART" id="SM00530">
    <property type="entry name" value="HTH_XRE"/>
    <property type="match status" value="1"/>
</dbReference>
<dbReference type="Gene3D" id="1.10.260.40">
    <property type="entry name" value="lambda repressor-like DNA-binding domains"/>
    <property type="match status" value="1"/>
</dbReference>
<feature type="compositionally biased region" description="Polar residues" evidence="2">
    <location>
        <begin position="65"/>
        <end position="80"/>
    </location>
</feature>
<dbReference type="PANTHER" id="PTHR46558">
    <property type="entry name" value="TRACRIPTIONAL REGULATORY PROTEIN-RELATED-RELATED"/>
    <property type="match status" value="1"/>
</dbReference>
<keyword evidence="1" id="KW-0238">DNA-binding</keyword>
<dbReference type="GO" id="GO:0003677">
    <property type="term" value="F:DNA binding"/>
    <property type="evidence" value="ECO:0007669"/>
    <property type="project" value="UniProtKB-KW"/>
</dbReference>
<feature type="region of interest" description="Disordered" evidence="2">
    <location>
        <begin position="63"/>
        <end position="82"/>
    </location>
</feature>
<evidence type="ECO:0000259" key="3">
    <source>
        <dbReference type="PROSITE" id="PS50943"/>
    </source>
</evidence>
<reference evidence="4 5" key="1">
    <citation type="submission" date="2017-07" db="EMBL/GenBank/DDBJ databases">
        <title>Isolation and development of strain Bacillus megaterium SR7 for enhanced growth and metabolite production under supercritical carbon dioxide.</title>
        <authorList>
            <person name="Freedman A.J.E."/>
            <person name="Peet K.C."/>
            <person name="Boock J.T."/>
            <person name="Penn K."/>
            <person name="Prather K.L.J."/>
            <person name="Thompson J.R."/>
        </authorList>
    </citation>
    <scope>NUCLEOTIDE SEQUENCE [LARGE SCALE GENOMIC DNA]</scope>
    <source>
        <strain evidence="4 5">SR7</strain>
    </source>
</reference>
<evidence type="ECO:0000256" key="2">
    <source>
        <dbReference type="SAM" id="MobiDB-lite"/>
    </source>
</evidence>
<dbReference type="Proteomes" id="UP000253834">
    <property type="component" value="Chromosome"/>
</dbReference>
<dbReference type="InterPro" id="IPR010982">
    <property type="entry name" value="Lambda_DNA-bd_dom_sf"/>
</dbReference>
<dbReference type="PROSITE" id="PS50943">
    <property type="entry name" value="HTH_CROC1"/>
    <property type="match status" value="1"/>
</dbReference>
<dbReference type="CDD" id="cd00093">
    <property type="entry name" value="HTH_XRE"/>
    <property type="match status" value="1"/>
</dbReference>
<dbReference type="Pfam" id="PF01381">
    <property type="entry name" value="HTH_3"/>
    <property type="match status" value="1"/>
</dbReference>
<organism evidence="4 5">
    <name type="scientific">Priestia megaterium</name>
    <name type="common">Bacillus megaterium</name>
    <dbReference type="NCBI Taxonomy" id="1404"/>
    <lineage>
        <taxon>Bacteria</taxon>
        <taxon>Bacillati</taxon>
        <taxon>Bacillota</taxon>
        <taxon>Bacilli</taxon>
        <taxon>Bacillales</taxon>
        <taxon>Bacillaceae</taxon>
        <taxon>Priestia</taxon>
    </lineage>
</organism>
<evidence type="ECO:0000313" key="5">
    <source>
        <dbReference type="Proteomes" id="UP000253834"/>
    </source>
</evidence>
<proteinExistence type="predicted"/>
<dbReference type="InterPro" id="IPR001387">
    <property type="entry name" value="Cro/C1-type_HTH"/>
</dbReference>
<dbReference type="PANTHER" id="PTHR46558:SF11">
    <property type="entry name" value="HTH-TYPE TRANSCRIPTIONAL REGULATOR XRE"/>
    <property type="match status" value="1"/>
</dbReference>
<accession>A0AA86I391</accession>
<name>A0AA86I391_PRIMG</name>
<dbReference type="AlphaFoldDB" id="A0AA86I391"/>
<gene>
    <name evidence="4" type="ORF">CIB87_10855</name>
</gene>
<protein>
    <submittedName>
        <fullName evidence="4">Immunity repressor protein</fullName>
    </submittedName>
</protein>
<dbReference type="EMBL" id="CP022674">
    <property type="protein sequence ID" value="AXI29484.1"/>
    <property type="molecule type" value="Genomic_DNA"/>
</dbReference>